<dbReference type="SUPFAM" id="SSF51905">
    <property type="entry name" value="FAD/NAD(P)-binding domain"/>
    <property type="match status" value="1"/>
</dbReference>
<keyword evidence="3" id="KW-1185">Reference proteome</keyword>
<sequence>MASSKIPHVAVIGAGIAGLRCSDVLARSGVRVTLFEARDRIGGRVHQLESGGHLMDMGPNWIHGTKGNPIMHLAEKTGTVVMEPEENQALFDTEGKRRSDAEAVDLSSKLWEMIVDAFKYSDEQSAEIDPQLSLYEFFKSKLDEEKGLDRRKRDDLLHEAQMWGPFVGDAVERQSLKFFFLEECIEGENVFVASTYKNILKEVGRTATNKEKVNLRLQTPVAHFDTTHSEDNKVTITTSSGEKATFDDIIVTCPLGWLKHNHVNAFTPPLPPRLAAAISSITYGRLEKLYVTFPSAFWLSPSNDQNDPADLSSYPIFTHFHDPTYVPHAKDEAWNQSVVSLAHLPPPASHSTLLFYIYGACGTHLVNSIKDLPQHSEEYNTKLNTFAHPFYSLLPNYNPTTPSCKPTSFLATTWQADPFAGNGSYCNFQIGFEHGDEDIECMRDAGGLTDQGLWLAGEHTAPFIALGTTTGAWWSGEGVARRICKKYGIDVAKEEDAALEVNGVNGEIGKKELDKEKMDGANLSGLAI</sequence>
<gene>
    <name evidence="2" type="ORF">H2200_002696</name>
</gene>
<dbReference type="InterPro" id="IPR050281">
    <property type="entry name" value="Flavin_monoamine_oxidase"/>
</dbReference>
<dbReference type="PANTHER" id="PTHR10742:SF414">
    <property type="entry name" value="CONTAINING AMINE OXIDASE, PUTATIVE (AFU_ORTHOLOGUE AFUA_3G12150)-RELATED"/>
    <property type="match status" value="1"/>
</dbReference>
<comment type="caution">
    <text evidence="2">The sequence shown here is derived from an EMBL/GenBank/DDBJ whole genome shotgun (WGS) entry which is preliminary data.</text>
</comment>
<dbReference type="Gene3D" id="3.90.660.10">
    <property type="match status" value="1"/>
</dbReference>
<dbReference type="GO" id="GO:0006338">
    <property type="term" value="P:chromatin remodeling"/>
    <property type="evidence" value="ECO:0007669"/>
    <property type="project" value="TreeGrafter"/>
</dbReference>
<dbReference type="Proteomes" id="UP001172673">
    <property type="component" value="Unassembled WGS sequence"/>
</dbReference>
<dbReference type="AlphaFoldDB" id="A0AA39CN99"/>
<reference evidence="2" key="1">
    <citation type="submission" date="2022-10" db="EMBL/GenBank/DDBJ databases">
        <title>Culturing micro-colonial fungi from biological soil crusts in the Mojave desert and describing Neophaeococcomyces mojavensis, and introducing the new genera and species Taxawa tesnikishii.</title>
        <authorList>
            <person name="Kurbessoian T."/>
            <person name="Stajich J.E."/>
        </authorList>
    </citation>
    <scope>NUCLEOTIDE SEQUENCE</scope>
    <source>
        <strain evidence="2">TK_41</strain>
    </source>
</reference>
<protein>
    <recommendedName>
        <fullName evidence="1">Amine oxidase domain-containing protein</fullName>
    </recommendedName>
</protein>
<dbReference type="SUPFAM" id="SSF54373">
    <property type="entry name" value="FAD-linked reductases, C-terminal domain"/>
    <property type="match status" value="1"/>
</dbReference>
<dbReference type="PRINTS" id="PR00419">
    <property type="entry name" value="ADXRDTASE"/>
</dbReference>
<dbReference type="InterPro" id="IPR002937">
    <property type="entry name" value="Amino_oxidase"/>
</dbReference>
<organism evidence="2 3">
    <name type="scientific">Cladophialophora chaetospira</name>
    <dbReference type="NCBI Taxonomy" id="386627"/>
    <lineage>
        <taxon>Eukaryota</taxon>
        <taxon>Fungi</taxon>
        <taxon>Dikarya</taxon>
        <taxon>Ascomycota</taxon>
        <taxon>Pezizomycotina</taxon>
        <taxon>Eurotiomycetes</taxon>
        <taxon>Chaetothyriomycetidae</taxon>
        <taxon>Chaetothyriales</taxon>
        <taxon>Herpotrichiellaceae</taxon>
        <taxon>Cladophialophora</taxon>
    </lineage>
</organism>
<evidence type="ECO:0000313" key="2">
    <source>
        <dbReference type="EMBL" id="KAJ9614559.1"/>
    </source>
</evidence>
<evidence type="ECO:0000313" key="3">
    <source>
        <dbReference type="Proteomes" id="UP001172673"/>
    </source>
</evidence>
<accession>A0AA39CN99</accession>
<feature type="domain" description="Amine oxidase" evidence="1">
    <location>
        <begin position="16"/>
        <end position="483"/>
    </location>
</feature>
<proteinExistence type="predicted"/>
<dbReference type="PANTHER" id="PTHR10742">
    <property type="entry name" value="FLAVIN MONOAMINE OXIDASE"/>
    <property type="match status" value="1"/>
</dbReference>
<dbReference type="Gene3D" id="3.50.50.60">
    <property type="entry name" value="FAD/NAD(P)-binding domain"/>
    <property type="match status" value="1"/>
</dbReference>
<dbReference type="Pfam" id="PF01593">
    <property type="entry name" value="Amino_oxidase"/>
    <property type="match status" value="1"/>
</dbReference>
<dbReference type="InterPro" id="IPR036188">
    <property type="entry name" value="FAD/NAD-bd_sf"/>
</dbReference>
<evidence type="ECO:0000259" key="1">
    <source>
        <dbReference type="Pfam" id="PF01593"/>
    </source>
</evidence>
<dbReference type="GO" id="GO:0050660">
    <property type="term" value="F:flavin adenine dinucleotide binding"/>
    <property type="evidence" value="ECO:0007669"/>
    <property type="project" value="TreeGrafter"/>
</dbReference>
<dbReference type="GO" id="GO:0016491">
    <property type="term" value="F:oxidoreductase activity"/>
    <property type="evidence" value="ECO:0007669"/>
    <property type="project" value="InterPro"/>
</dbReference>
<dbReference type="EMBL" id="JAPDRK010000003">
    <property type="protein sequence ID" value="KAJ9614559.1"/>
    <property type="molecule type" value="Genomic_DNA"/>
</dbReference>
<dbReference type="GO" id="GO:0003682">
    <property type="term" value="F:chromatin binding"/>
    <property type="evidence" value="ECO:0007669"/>
    <property type="project" value="TreeGrafter"/>
</dbReference>
<name>A0AA39CN99_9EURO</name>